<evidence type="ECO:0000313" key="1">
    <source>
        <dbReference type="EMBL" id="KKN25258.1"/>
    </source>
</evidence>
<comment type="caution">
    <text evidence="1">The sequence shown here is derived from an EMBL/GenBank/DDBJ whole genome shotgun (WGS) entry which is preliminary data.</text>
</comment>
<gene>
    <name evidence="1" type="ORF">LCGC14_0886600</name>
</gene>
<organism evidence="1">
    <name type="scientific">marine sediment metagenome</name>
    <dbReference type="NCBI Taxonomy" id="412755"/>
    <lineage>
        <taxon>unclassified sequences</taxon>
        <taxon>metagenomes</taxon>
        <taxon>ecological metagenomes</taxon>
    </lineage>
</organism>
<proteinExistence type="predicted"/>
<dbReference type="EMBL" id="LAZR01002816">
    <property type="protein sequence ID" value="KKN25258.1"/>
    <property type="molecule type" value="Genomic_DNA"/>
</dbReference>
<accession>A0A0F9S7A6</accession>
<protein>
    <submittedName>
        <fullName evidence="1">Uncharacterized protein</fullName>
    </submittedName>
</protein>
<reference evidence="1" key="1">
    <citation type="journal article" date="2015" name="Nature">
        <title>Complex archaea that bridge the gap between prokaryotes and eukaryotes.</title>
        <authorList>
            <person name="Spang A."/>
            <person name="Saw J.H."/>
            <person name="Jorgensen S.L."/>
            <person name="Zaremba-Niedzwiedzka K."/>
            <person name="Martijn J."/>
            <person name="Lind A.E."/>
            <person name="van Eijk R."/>
            <person name="Schleper C."/>
            <person name="Guy L."/>
            <person name="Ettema T.J."/>
        </authorList>
    </citation>
    <scope>NUCLEOTIDE SEQUENCE</scope>
</reference>
<name>A0A0F9S7A6_9ZZZZ</name>
<dbReference type="AlphaFoldDB" id="A0A0F9S7A6"/>
<sequence length="51" mass="5528">MMKNIGNKLLYAVGVLIIWSAAAAFGLELAKDVEAREAKEAAELKCLQECC</sequence>